<evidence type="ECO:0000313" key="3">
    <source>
        <dbReference type="Proteomes" id="UP001215598"/>
    </source>
</evidence>
<gene>
    <name evidence="2" type="ORF">B0H16DRAFT_1590140</name>
</gene>
<keyword evidence="1" id="KW-0732">Signal</keyword>
<keyword evidence="3" id="KW-1185">Reference proteome</keyword>
<dbReference type="AlphaFoldDB" id="A0AAD7HUP4"/>
<protein>
    <submittedName>
        <fullName evidence="2">Hydrophobic surface binding protein</fullName>
    </submittedName>
</protein>
<dbReference type="InterPro" id="IPR021054">
    <property type="entry name" value="Cell_wall_mannoprotein_1"/>
</dbReference>
<dbReference type="Proteomes" id="UP001215598">
    <property type="component" value="Unassembled WGS sequence"/>
</dbReference>
<sequence>MSLTTTKSTHPTMVQFSRFLLSLSLLAVGLASPVKRTVAQVEADIASISAQVTTLDNNINAFPNTGGSLVAALAIHTDATSLETTLNQGTTDVKSTGTFDETDGNTILNSVEAFEPTILDALKGIAAKEPAFAALPIGGIPALILADLKTLRTDTAAFAQALIAAAPTDLKSEATTIANTIDAAFAAAIAVYS</sequence>
<dbReference type="EMBL" id="JARKIB010000177">
    <property type="protein sequence ID" value="KAJ7727764.1"/>
    <property type="molecule type" value="Genomic_DNA"/>
</dbReference>
<feature type="chain" id="PRO_5042117408" evidence="1">
    <location>
        <begin position="32"/>
        <end position="193"/>
    </location>
</feature>
<dbReference type="PANTHER" id="PTHR38123:SF1">
    <property type="entry name" value="HYDROPHOBIC SURFACE BINDING PROTEIN"/>
    <property type="match status" value="1"/>
</dbReference>
<dbReference type="GO" id="GO:0005576">
    <property type="term" value="C:extracellular region"/>
    <property type="evidence" value="ECO:0007669"/>
    <property type="project" value="TreeGrafter"/>
</dbReference>
<evidence type="ECO:0000256" key="1">
    <source>
        <dbReference type="SAM" id="SignalP"/>
    </source>
</evidence>
<dbReference type="Pfam" id="PF12296">
    <property type="entry name" value="HsbA"/>
    <property type="match status" value="1"/>
</dbReference>
<dbReference type="Gene3D" id="1.20.1280.140">
    <property type="match status" value="1"/>
</dbReference>
<accession>A0AAD7HUP4</accession>
<evidence type="ECO:0000313" key="2">
    <source>
        <dbReference type="EMBL" id="KAJ7727764.1"/>
    </source>
</evidence>
<dbReference type="PANTHER" id="PTHR38123">
    <property type="entry name" value="CELL WALL SERINE-THREONINE-RICH GALACTOMANNOPROTEIN MP1 (AFU_ORTHOLOGUE AFUA_4G03240)"/>
    <property type="match status" value="1"/>
</dbReference>
<feature type="signal peptide" evidence="1">
    <location>
        <begin position="1"/>
        <end position="31"/>
    </location>
</feature>
<comment type="caution">
    <text evidence="2">The sequence shown here is derived from an EMBL/GenBank/DDBJ whole genome shotgun (WGS) entry which is preliminary data.</text>
</comment>
<name>A0AAD7HUP4_9AGAR</name>
<proteinExistence type="predicted"/>
<organism evidence="2 3">
    <name type="scientific">Mycena metata</name>
    <dbReference type="NCBI Taxonomy" id="1033252"/>
    <lineage>
        <taxon>Eukaryota</taxon>
        <taxon>Fungi</taxon>
        <taxon>Dikarya</taxon>
        <taxon>Basidiomycota</taxon>
        <taxon>Agaricomycotina</taxon>
        <taxon>Agaricomycetes</taxon>
        <taxon>Agaricomycetidae</taxon>
        <taxon>Agaricales</taxon>
        <taxon>Marasmiineae</taxon>
        <taxon>Mycenaceae</taxon>
        <taxon>Mycena</taxon>
    </lineage>
</organism>
<reference evidence="2" key="1">
    <citation type="submission" date="2023-03" db="EMBL/GenBank/DDBJ databases">
        <title>Massive genome expansion in bonnet fungi (Mycena s.s.) driven by repeated elements and novel gene families across ecological guilds.</title>
        <authorList>
            <consortium name="Lawrence Berkeley National Laboratory"/>
            <person name="Harder C.B."/>
            <person name="Miyauchi S."/>
            <person name="Viragh M."/>
            <person name="Kuo A."/>
            <person name="Thoen E."/>
            <person name="Andreopoulos B."/>
            <person name="Lu D."/>
            <person name="Skrede I."/>
            <person name="Drula E."/>
            <person name="Henrissat B."/>
            <person name="Morin E."/>
            <person name="Kohler A."/>
            <person name="Barry K."/>
            <person name="LaButti K."/>
            <person name="Morin E."/>
            <person name="Salamov A."/>
            <person name="Lipzen A."/>
            <person name="Mereny Z."/>
            <person name="Hegedus B."/>
            <person name="Baldrian P."/>
            <person name="Stursova M."/>
            <person name="Weitz H."/>
            <person name="Taylor A."/>
            <person name="Grigoriev I.V."/>
            <person name="Nagy L.G."/>
            <person name="Martin F."/>
            <person name="Kauserud H."/>
        </authorList>
    </citation>
    <scope>NUCLEOTIDE SEQUENCE</scope>
    <source>
        <strain evidence="2">CBHHK182m</strain>
    </source>
</reference>